<accession>A0AA50CQD9</accession>
<keyword evidence="2" id="KW-1185">Reference proteome</keyword>
<organism evidence="1 2">
    <name type="scientific">Shinella sumterensis</name>
    <dbReference type="NCBI Taxonomy" id="1967501"/>
    <lineage>
        <taxon>Bacteria</taxon>
        <taxon>Pseudomonadati</taxon>
        <taxon>Pseudomonadota</taxon>
        <taxon>Alphaproteobacteria</taxon>
        <taxon>Hyphomicrobiales</taxon>
        <taxon>Rhizobiaceae</taxon>
        <taxon>Shinella</taxon>
    </lineage>
</organism>
<reference evidence="1 2" key="1">
    <citation type="submission" date="2023-08" db="EMBL/GenBank/DDBJ databases">
        <title>Pathogen: clinical or host-associated sample.</title>
        <authorList>
            <person name="Hergert J."/>
            <person name="Casey R."/>
            <person name="Wagner J."/>
            <person name="Young E.L."/>
            <person name="Oakeson K.F."/>
        </authorList>
    </citation>
    <scope>NUCLEOTIDE SEQUENCE [LARGE SCALE GENOMIC DNA]</scope>
    <source>
        <strain evidence="1 2">1760953</strain>
        <plasmid evidence="1 2">unnamed3</plasmid>
    </source>
</reference>
<name>A0AA50CQD9_9HYPH</name>
<evidence type="ECO:0000313" key="2">
    <source>
        <dbReference type="Proteomes" id="UP001234585"/>
    </source>
</evidence>
<sequence length="310" mass="35043">MRAYKRSLAWVEDISDVVANREAAALEALAVARETAPKSRYVWYHERGATVATPYSDRIVEICRSLDGAFDRSKTAWEIPATRSADLVAFIGEIDRIATTIDLRETEKKAAEQARYLSELTARKEKHAERRSSRFVELYDRVPSIGAVLRFGGRTIVVESHGKRWRADENLSSVGGPVGVEGQWVCYVYFRPATSDEITALEAREAADNEKAQAYRDQKAAIDEVERSTDMPRIGREPDGEILWEDRRHESVGCVRKIILAPDGHLWSVTRDSSDGAFWGECNCGYNTVGRRMKAREDLVSRITWKREGS</sequence>
<gene>
    <name evidence="1" type="ORF">Q9313_25460</name>
</gene>
<dbReference type="AlphaFoldDB" id="A0AA50CQD9"/>
<keyword evidence="1" id="KW-0614">Plasmid</keyword>
<dbReference type="RefSeq" id="WP_306040914.1">
    <property type="nucleotide sequence ID" value="NZ_CP132305.1"/>
</dbReference>
<evidence type="ECO:0000313" key="1">
    <source>
        <dbReference type="EMBL" id="WLS00891.1"/>
    </source>
</evidence>
<proteinExistence type="predicted"/>
<geneLocation type="plasmid" evidence="1 2">
    <name>unnamed3</name>
</geneLocation>
<protein>
    <submittedName>
        <fullName evidence="1">Uncharacterized protein</fullName>
    </submittedName>
</protein>
<dbReference type="EMBL" id="CP132305">
    <property type="protein sequence ID" value="WLS00891.1"/>
    <property type="molecule type" value="Genomic_DNA"/>
</dbReference>
<dbReference type="Proteomes" id="UP001234585">
    <property type="component" value="Plasmid unnamed3"/>
</dbReference>